<dbReference type="Proteomes" id="UP001446871">
    <property type="component" value="Unassembled WGS sequence"/>
</dbReference>
<organism evidence="4 5">
    <name type="scientific">Apiospora saccharicola</name>
    <dbReference type="NCBI Taxonomy" id="335842"/>
    <lineage>
        <taxon>Eukaryota</taxon>
        <taxon>Fungi</taxon>
        <taxon>Dikarya</taxon>
        <taxon>Ascomycota</taxon>
        <taxon>Pezizomycotina</taxon>
        <taxon>Sordariomycetes</taxon>
        <taxon>Xylariomycetidae</taxon>
        <taxon>Amphisphaeriales</taxon>
        <taxon>Apiosporaceae</taxon>
        <taxon>Apiospora</taxon>
    </lineage>
</organism>
<evidence type="ECO:0000256" key="3">
    <source>
        <dbReference type="ARBA" id="ARBA00022963"/>
    </source>
</evidence>
<keyword evidence="2" id="KW-0378">Hydrolase</keyword>
<evidence type="ECO:0000313" key="4">
    <source>
        <dbReference type="EMBL" id="KAK8053308.1"/>
    </source>
</evidence>
<keyword evidence="3" id="KW-0442">Lipid degradation</keyword>
<name>A0ABR1U335_9PEZI</name>
<evidence type="ECO:0000256" key="2">
    <source>
        <dbReference type="ARBA" id="ARBA00022801"/>
    </source>
</evidence>
<protein>
    <submittedName>
        <fullName evidence="4">Patatin/Phospholipase A2-like protein</fullName>
    </submittedName>
</protein>
<gene>
    <name evidence="4" type="ORF">PG996_012609</name>
</gene>
<dbReference type="Gene3D" id="3.40.1090.10">
    <property type="entry name" value="Cytosolic phospholipase A2 catalytic domain"/>
    <property type="match status" value="1"/>
</dbReference>
<comment type="caution">
    <text evidence="4">The sequence shown here is derived from an EMBL/GenBank/DDBJ whole genome shotgun (WGS) entry which is preliminary data.</text>
</comment>
<dbReference type="PANTHER" id="PTHR24185:SF1">
    <property type="entry name" value="CALCIUM-INDEPENDENT PHOSPHOLIPASE A2-GAMMA"/>
    <property type="match status" value="1"/>
</dbReference>
<accession>A0ABR1U335</accession>
<dbReference type="SUPFAM" id="SSF54160">
    <property type="entry name" value="Chromo domain-like"/>
    <property type="match status" value="1"/>
</dbReference>
<dbReference type="InterPro" id="IPR016197">
    <property type="entry name" value="Chromo-like_dom_sf"/>
</dbReference>
<reference evidence="4 5" key="1">
    <citation type="submission" date="2023-01" db="EMBL/GenBank/DDBJ databases">
        <title>Analysis of 21 Apiospora genomes using comparative genomics revels a genus with tremendous synthesis potential of carbohydrate active enzymes and secondary metabolites.</title>
        <authorList>
            <person name="Sorensen T."/>
        </authorList>
    </citation>
    <scope>NUCLEOTIDE SEQUENCE [LARGE SCALE GENOMIC DNA]</scope>
    <source>
        <strain evidence="4 5">CBS 83171</strain>
    </source>
</reference>
<evidence type="ECO:0000256" key="1">
    <source>
        <dbReference type="ARBA" id="ARBA00011353"/>
    </source>
</evidence>
<dbReference type="InterPro" id="IPR016035">
    <property type="entry name" value="Acyl_Trfase/lysoPLipase"/>
</dbReference>
<keyword evidence="5" id="KW-1185">Reference proteome</keyword>
<comment type="subunit">
    <text evidence="1">Component of the NuA4 histone acetyltransferase complex.</text>
</comment>
<sequence>MGSFRFATDDRSTAFNDCTIWQVARATSAATTFFESIKLGRDKIEFIDAGLRYNNPCEDLIEIAPNPYPCNEEWPLTKITKSRTTQGGNVQHRVWWKDGAKTWEPYDNVKETRALEEYESSRGSAAQRKE</sequence>
<keyword evidence="3" id="KW-0443">Lipid metabolism</keyword>
<dbReference type="EMBL" id="JAQQWM010000008">
    <property type="protein sequence ID" value="KAK8053308.1"/>
    <property type="molecule type" value="Genomic_DNA"/>
</dbReference>
<dbReference type="SUPFAM" id="SSF52151">
    <property type="entry name" value="FabD/lysophospholipase-like"/>
    <property type="match status" value="1"/>
</dbReference>
<proteinExistence type="predicted"/>
<evidence type="ECO:0000313" key="5">
    <source>
        <dbReference type="Proteomes" id="UP001446871"/>
    </source>
</evidence>
<dbReference type="PANTHER" id="PTHR24185">
    <property type="entry name" value="CALCIUM-INDEPENDENT PHOSPHOLIPASE A2-GAMMA"/>
    <property type="match status" value="1"/>
</dbReference>